<dbReference type="PROSITE" id="PS00165">
    <property type="entry name" value="DEHYDRATASE_SER_THR"/>
    <property type="match status" value="1"/>
</dbReference>
<feature type="domain" description="Tryptophan synthase beta chain-like PALP" evidence="13">
    <location>
        <begin position="98"/>
        <end position="415"/>
    </location>
</feature>
<evidence type="ECO:0000256" key="4">
    <source>
        <dbReference type="ARBA" id="ARBA00005517"/>
    </source>
</evidence>
<evidence type="ECO:0000256" key="6">
    <source>
        <dbReference type="ARBA" id="ARBA00018679"/>
    </source>
</evidence>
<dbReference type="Gene3D" id="3.90.1380.10">
    <property type="entry name" value="Threonine synthase, N-terminal domain"/>
    <property type="match status" value="1"/>
</dbReference>
<evidence type="ECO:0000256" key="7">
    <source>
        <dbReference type="ARBA" id="ARBA00022605"/>
    </source>
</evidence>
<evidence type="ECO:0000256" key="10">
    <source>
        <dbReference type="ARBA" id="ARBA00049144"/>
    </source>
</evidence>
<dbReference type="EC" id="4.2.3.1" evidence="5 11"/>
<dbReference type="InterPro" id="IPR036052">
    <property type="entry name" value="TrpB-like_PALP_sf"/>
</dbReference>
<dbReference type="GO" id="GO:0030170">
    <property type="term" value="F:pyridoxal phosphate binding"/>
    <property type="evidence" value="ECO:0007669"/>
    <property type="project" value="InterPro"/>
</dbReference>
<dbReference type="STRING" id="1123404.SAMN02745784_01801"/>
<dbReference type="InterPro" id="IPR029144">
    <property type="entry name" value="Thr_synth_N"/>
</dbReference>
<dbReference type="Gene3D" id="3.40.50.1100">
    <property type="match status" value="2"/>
</dbReference>
<dbReference type="InterPro" id="IPR037158">
    <property type="entry name" value="Thr_synth_N_sf"/>
</dbReference>
<keyword evidence="16" id="KW-1185">Reference proteome</keyword>
<evidence type="ECO:0000256" key="1">
    <source>
        <dbReference type="ARBA" id="ARBA00001933"/>
    </source>
</evidence>
<evidence type="ECO:0000313" key="15">
    <source>
        <dbReference type="EMBL" id="SHE77697.1"/>
    </source>
</evidence>
<dbReference type="SUPFAM" id="SSF53686">
    <property type="entry name" value="Tryptophan synthase beta subunit-like PLP-dependent enzymes"/>
    <property type="match status" value="1"/>
</dbReference>
<evidence type="ECO:0000256" key="3">
    <source>
        <dbReference type="ARBA" id="ARBA00004979"/>
    </source>
</evidence>
<dbReference type="GO" id="GO:0005737">
    <property type="term" value="C:cytoplasm"/>
    <property type="evidence" value="ECO:0007669"/>
    <property type="project" value="TreeGrafter"/>
</dbReference>
<evidence type="ECO:0000256" key="5">
    <source>
        <dbReference type="ARBA" id="ARBA00013028"/>
    </source>
</evidence>
<evidence type="ECO:0000259" key="14">
    <source>
        <dbReference type="Pfam" id="PF14821"/>
    </source>
</evidence>
<evidence type="ECO:0000256" key="12">
    <source>
        <dbReference type="PIRSR" id="PIRSR604450-51"/>
    </source>
</evidence>
<dbReference type="RefSeq" id="WP_072975629.1">
    <property type="nucleotide sequence ID" value="NZ_FQTY01000006.1"/>
</dbReference>
<organism evidence="15 16">
    <name type="scientific">Tissierella praeacuta DSM 18095</name>
    <dbReference type="NCBI Taxonomy" id="1123404"/>
    <lineage>
        <taxon>Bacteria</taxon>
        <taxon>Bacillati</taxon>
        <taxon>Bacillota</taxon>
        <taxon>Tissierellia</taxon>
        <taxon>Tissierellales</taxon>
        <taxon>Tissierellaceae</taxon>
        <taxon>Tissierella</taxon>
    </lineage>
</organism>
<name>A0A1M4W916_9FIRM</name>
<feature type="modified residue" description="N6-(pyridoxal phosphate)lysine" evidence="12">
    <location>
        <position position="109"/>
    </location>
</feature>
<keyword evidence="8" id="KW-0791">Threonine biosynthesis</keyword>
<evidence type="ECO:0000256" key="9">
    <source>
        <dbReference type="ARBA" id="ARBA00022898"/>
    </source>
</evidence>
<dbReference type="EMBL" id="FQTY01000006">
    <property type="protein sequence ID" value="SHE77697.1"/>
    <property type="molecule type" value="Genomic_DNA"/>
</dbReference>
<proteinExistence type="inferred from homology"/>
<dbReference type="AlphaFoldDB" id="A0A1M4W916"/>
<protein>
    <recommendedName>
        <fullName evidence="6 11">Threonine synthase</fullName>
        <ecNumber evidence="5 11">4.2.3.1</ecNumber>
    </recommendedName>
</protein>
<dbReference type="Proteomes" id="UP000184114">
    <property type="component" value="Unassembled WGS sequence"/>
</dbReference>
<dbReference type="NCBIfam" id="TIGR00260">
    <property type="entry name" value="thrC"/>
    <property type="match status" value="1"/>
</dbReference>
<dbReference type="InterPro" id="IPR001926">
    <property type="entry name" value="TrpB-like_PALP"/>
</dbReference>
<dbReference type="InterPro" id="IPR000634">
    <property type="entry name" value="Ser/Thr_deHydtase_PyrdxlP-BS"/>
</dbReference>
<dbReference type="PANTHER" id="PTHR43515">
    <property type="entry name" value="THREONINE SYNTHASE-LIKE 1"/>
    <property type="match status" value="1"/>
</dbReference>
<dbReference type="InterPro" id="IPR004450">
    <property type="entry name" value="Thr_synthase-like"/>
</dbReference>
<evidence type="ECO:0000256" key="2">
    <source>
        <dbReference type="ARBA" id="ARBA00003648"/>
    </source>
</evidence>
<evidence type="ECO:0000313" key="16">
    <source>
        <dbReference type="Proteomes" id="UP000184114"/>
    </source>
</evidence>
<sequence length="493" mass="55867">MRYISTRNKSIEVSSADAIIQGISQDGGLFVPKELPKIENLEMIFHMDYKELAYTIMSKFFLDFEPTILKECIDRAYDNKFDTSLIAPIIEIDDAFILELFHGPTFAFKDMALSILPYLLKESMRIKNNHKEIVILTATSGDTGKAALEAFANISGVKIIVFYPENGVSEIQKRQMLTQEGNNTFVIGIRGNFDNAQSGVKEIFNDKEFNEFLNERGYILSSANSINIGRLIPQIVYYFHCYVMLINQGKIGKGEKINVAVPTGNFGNILAAYYAKEMGLPVNKLICASNENNILSDFLNTGIYDRRRELIVTSSPSMDILISSNLERLLFHLSGEDDNLVKIKMNSLSKEGFYKIDIGHEDFYGYYSTEKDIETGIDKVFNDNSYLMDPHTAVAYNVYKGYKENTKDNTKTIIVSTASPFKFGTKVASSIGIELEGKDEFIILEELENRSKIKVPNNIKNLKNKEILHKNSCNKENMKTMIKMFLKVGEEDD</sequence>
<comment type="catalytic activity">
    <reaction evidence="10">
        <text>O-phospho-L-homoserine + H2O = L-threonine + phosphate</text>
        <dbReference type="Rhea" id="RHEA:10840"/>
        <dbReference type="ChEBI" id="CHEBI:15377"/>
        <dbReference type="ChEBI" id="CHEBI:43474"/>
        <dbReference type="ChEBI" id="CHEBI:57590"/>
        <dbReference type="ChEBI" id="CHEBI:57926"/>
        <dbReference type="EC" id="4.2.3.1"/>
    </reaction>
</comment>
<comment type="similarity">
    <text evidence="4">Belongs to the threonine synthase family.</text>
</comment>
<dbReference type="GO" id="GO:0004795">
    <property type="term" value="F:threonine synthase activity"/>
    <property type="evidence" value="ECO:0007669"/>
    <property type="project" value="UniProtKB-UniRule"/>
</dbReference>
<evidence type="ECO:0000256" key="11">
    <source>
        <dbReference type="NCBIfam" id="TIGR00260"/>
    </source>
</evidence>
<reference evidence="16" key="1">
    <citation type="submission" date="2016-11" db="EMBL/GenBank/DDBJ databases">
        <authorList>
            <person name="Varghese N."/>
            <person name="Submissions S."/>
        </authorList>
    </citation>
    <scope>NUCLEOTIDE SEQUENCE [LARGE SCALE GENOMIC DNA]</scope>
    <source>
        <strain evidence="16">DSM 18095</strain>
    </source>
</reference>
<keyword evidence="7" id="KW-0028">Amino-acid biosynthesis</keyword>
<accession>A0A1M4W916</accession>
<comment type="function">
    <text evidence="2">Catalyzes the gamma-elimination of phosphate from L-phosphohomoserine and the beta-addition of water to produce L-threonine.</text>
</comment>
<feature type="domain" description="Threonine synthase N-terminal" evidence="14">
    <location>
        <begin position="2"/>
        <end position="77"/>
    </location>
</feature>
<evidence type="ECO:0000256" key="8">
    <source>
        <dbReference type="ARBA" id="ARBA00022697"/>
    </source>
</evidence>
<dbReference type="UniPathway" id="UPA00050">
    <property type="reaction ID" value="UER00065"/>
</dbReference>
<dbReference type="GeneID" id="90994230"/>
<dbReference type="CDD" id="cd01560">
    <property type="entry name" value="Thr-synth_2"/>
    <property type="match status" value="1"/>
</dbReference>
<comment type="pathway">
    <text evidence="3">Amino-acid biosynthesis; L-threonine biosynthesis; L-threonine from L-aspartate: step 5/5.</text>
</comment>
<dbReference type="PANTHER" id="PTHR43515:SF1">
    <property type="entry name" value="THREONINE SYNTHASE-LIKE 1"/>
    <property type="match status" value="1"/>
</dbReference>
<dbReference type="Pfam" id="PF14821">
    <property type="entry name" value="Thr_synth_N"/>
    <property type="match status" value="1"/>
</dbReference>
<gene>
    <name evidence="15" type="ORF">SAMN02745784_01801</name>
</gene>
<dbReference type="Pfam" id="PF00291">
    <property type="entry name" value="PALP"/>
    <property type="match status" value="1"/>
</dbReference>
<keyword evidence="9 12" id="KW-0663">Pyridoxal phosphate</keyword>
<evidence type="ECO:0000259" key="13">
    <source>
        <dbReference type="Pfam" id="PF00291"/>
    </source>
</evidence>
<comment type="cofactor">
    <cofactor evidence="1 12">
        <name>pyridoxal 5'-phosphate</name>
        <dbReference type="ChEBI" id="CHEBI:597326"/>
    </cofactor>
</comment>
<dbReference type="GO" id="GO:0009088">
    <property type="term" value="P:threonine biosynthetic process"/>
    <property type="evidence" value="ECO:0007669"/>
    <property type="project" value="UniProtKB-UniRule"/>
</dbReference>